<proteinExistence type="predicted"/>
<dbReference type="InterPro" id="IPR041373">
    <property type="entry name" value="RT_RNaseH"/>
</dbReference>
<dbReference type="PANTHER" id="PTHR34072">
    <property type="entry name" value="ENZYMATIC POLYPROTEIN-RELATED"/>
    <property type="match status" value="1"/>
</dbReference>
<dbReference type="GO" id="GO:0016787">
    <property type="term" value="F:hydrolase activity"/>
    <property type="evidence" value="ECO:0007669"/>
    <property type="project" value="UniProtKB-KW"/>
</dbReference>
<dbReference type="AlphaFoldDB" id="A0A6L2LDT7"/>
<feature type="region of interest" description="Disordered" evidence="7">
    <location>
        <begin position="1"/>
        <end position="44"/>
    </location>
</feature>
<evidence type="ECO:0000256" key="1">
    <source>
        <dbReference type="ARBA" id="ARBA00022679"/>
    </source>
</evidence>
<dbReference type="GO" id="GO:0003964">
    <property type="term" value="F:RNA-directed DNA polymerase activity"/>
    <property type="evidence" value="ECO:0007669"/>
    <property type="project" value="UniProtKB-KW"/>
</dbReference>
<keyword evidence="3" id="KW-0540">Nuclease</keyword>
<dbReference type="PANTHER" id="PTHR34072:SF52">
    <property type="entry name" value="RIBONUCLEASE H"/>
    <property type="match status" value="1"/>
</dbReference>
<evidence type="ECO:0000259" key="8">
    <source>
        <dbReference type="Pfam" id="PF17917"/>
    </source>
</evidence>
<evidence type="ECO:0000256" key="6">
    <source>
        <dbReference type="ARBA" id="ARBA00022918"/>
    </source>
</evidence>
<evidence type="ECO:0000256" key="3">
    <source>
        <dbReference type="ARBA" id="ARBA00022722"/>
    </source>
</evidence>
<keyword evidence="5" id="KW-0378">Hydrolase</keyword>
<gene>
    <name evidence="9" type="ORF">Tci_031045</name>
</gene>
<dbReference type="InterPro" id="IPR043128">
    <property type="entry name" value="Rev_trsase/Diguanyl_cyclase"/>
</dbReference>
<sequence length="755" mass="88202">MHQDQGNESGRIDVQPNNEAAPKHDWFQKPDKPPTPGRAWNKSKSIDFIPPQKWISTITKECYKVKQPPRTFNELMGTPIDFSPYVMNRLKIDNLTQEIFETYHWGPKQQRFYAYTCHLKSPHDVYSKRGIIAVTSVKVMRWYDYGYLEEIVVRRDDNVLYKFKEGDFPRLNLPDIKENLLLLVQKKLSNLDVDDRYDLAVKLNITRPETTRSNISKLTPYTAYKNSQGSFIKTSTKETGLMCSDKLYKFYDRTLSSVRRVLHDIASNLDMDYLPKRHRSNLEMKRSRIMVKAIDKMLFGRRLMRNLEKFVGGPERDAVIVCGKKVVHIPCGNKTLIVKGDKGTSRLQVISCIKARKYIERGCQMFMAHVTENKSKEKRLKDVPFRIDLVSGAAPVARAPYRLAPFEMKELSGQLQELLKKGFIRLSSSLWGASVEAIRNWDTSMTPTEVRQFLGLAGYYRRIIEGFSLIFEPLTKLTQKDKKLFPEGTEDFVVNYDASLKGFGAILMQREKVMETLFVRNEICVFTDHKSLQYILNQKELNMRQRRWIELLSDYDCAIRYHPRKANVMADALSIHVDLAKVEAIRNWDTSMTPTEVRQFLGLAGYYRRIIEGFSLIFEPLTKLTQKDKKLFPEGTEDFVVNYDASLKGFGAILMQREKVMETLFVRNEICVFTDHKSLQYILNQKELNMRQRRWIELLSDYDCAIRYHPRKANILDAKKEAMKKKNVRAEKLGRLIKQIFEFLLYGTRCFPKRI</sequence>
<evidence type="ECO:0000256" key="4">
    <source>
        <dbReference type="ARBA" id="ARBA00022759"/>
    </source>
</evidence>
<keyword evidence="4" id="KW-0255">Endonuclease</keyword>
<evidence type="ECO:0000256" key="5">
    <source>
        <dbReference type="ARBA" id="ARBA00022801"/>
    </source>
</evidence>
<reference evidence="9" key="1">
    <citation type="journal article" date="2019" name="Sci. Rep.">
        <title>Draft genome of Tanacetum cinerariifolium, the natural source of mosquito coil.</title>
        <authorList>
            <person name="Yamashiro T."/>
            <person name="Shiraishi A."/>
            <person name="Satake H."/>
            <person name="Nakayama K."/>
        </authorList>
    </citation>
    <scope>NUCLEOTIDE SEQUENCE</scope>
</reference>
<protein>
    <recommendedName>
        <fullName evidence="8">Reverse transcriptase RNase H-like domain-containing protein</fullName>
    </recommendedName>
</protein>
<organism evidence="9">
    <name type="scientific">Tanacetum cinerariifolium</name>
    <name type="common">Dalmatian daisy</name>
    <name type="synonym">Chrysanthemum cinerariifolium</name>
    <dbReference type="NCBI Taxonomy" id="118510"/>
    <lineage>
        <taxon>Eukaryota</taxon>
        <taxon>Viridiplantae</taxon>
        <taxon>Streptophyta</taxon>
        <taxon>Embryophyta</taxon>
        <taxon>Tracheophyta</taxon>
        <taxon>Spermatophyta</taxon>
        <taxon>Magnoliopsida</taxon>
        <taxon>eudicotyledons</taxon>
        <taxon>Gunneridae</taxon>
        <taxon>Pentapetalae</taxon>
        <taxon>asterids</taxon>
        <taxon>campanulids</taxon>
        <taxon>Asterales</taxon>
        <taxon>Asteraceae</taxon>
        <taxon>Asteroideae</taxon>
        <taxon>Anthemideae</taxon>
        <taxon>Anthemidinae</taxon>
        <taxon>Tanacetum</taxon>
    </lineage>
</organism>
<name>A0A6L2LDT7_TANCI</name>
<dbReference type="EMBL" id="BKCJ010004108">
    <property type="protein sequence ID" value="GEU59067.1"/>
    <property type="molecule type" value="Genomic_DNA"/>
</dbReference>
<dbReference type="SUPFAM" id="SSF56672">
    <property type="entry name" value="DNA/RNA polymerases"/>
    <property type="match status" value="2"/>
</dbReference>
<feature type="domain" description="Reverse transcriptase RNase H-like" evidence="8">
    <location>
        <begin position="665"/>
        <end position="702"/>
    </location>
</feature>
<evidence type="ECO:0000256" key="7">
    <source>
        <dbReference type="SAM" id="MobiDB-lite"/>
    </source>
</evidence>
<dbReference type="GO" id="GO:0004519">
    <property type="term" value="F:endonuclease activity"/>
    <property type="evidence" value="ECO:0007669"/>
    <property type="project" value="UniProtKB-KW"/>
</dbReference>
<dbReference type="Pfam" id="PF17917">
    <property type="entry name" value="RT_RNaseH"/>
    <property type="match status" value="2"/>
</dbReference>
<feature type="domain" description="Reverse transcriptase RNase H-like" evidence="8">
    <location>
        <begin position="518"/>
        <end position="555"/>
    </location>
</feature>
<feature type="compositionally biased region" description="Basic and acidic residues" evidence="7">
    <location>
        <begin position="21"/>
        <end position="32"/>
    </location>
</feature>
<keyword evidence="2" id="KW-0548">Nucleotidyltransferase</keyword>
<comment type="caution">
    <text evidence="9">The sequence shown here is derived from an EMBL/GenBank/DDBJ whole genome shotgun (WGS) entry which is preliminary data.</text>
</comment>
<evidence type="ECO:0000313" key="9">
    <source>
        <dbReference type="EMBL" id="GEU59067.1"/>
    </source>
</evidence>
<keyword evidence="6" id="KW-0695">RNA-directed DNA polymerase</keyword>
<dbReference type="Gene3D" id="3.30.70.270">
    <property type="match status" value="2"/>
</dbReference>
<keyword evidence="1" id="KW-0808">Transferase</keyword>
<dbReference type="InterPro" id="IPR043502">
    <property type="entry name" value="DNA/RNA_pol_sf"/>
</dbReference>
<accession>A0A6L2LDT7</accession>
<evidence type="ECO:0000256" key="2">
    <source>
        <dbReference type="ARBA" id="ARBA00022695"/>
    </source>
</evidence>